<name>A0A931FB90_9ACTN</name>
<dbReference type="Pfam" id="PF01648">
    <property type="entry name" value="ACPS"/>
    <property type="match status" value="1"/>
</dbReference>
<dbReference type="PANTHER" id="PTHR12215:SF10">
    <property type="entry name" value="L-AMINOADIPATE-SEMIALDEHYDE DEHYDROGENASE-PHOSPHOPANTETHEINYL TRANSFERASE"/>
    <property type="match status" value="1"/>
</dbReference>
<dbReference type="GO" id="GO:0019878">
    <property type="term" value="P:lysine biosynthetic process via aminoadipic acid"/>
    <property type="evidence" value="ECO:0007669"/>
    <property type="project" value="TreeGrafter"/>
</dbReference>
<accession>A0A931FB90</accession>
<feature type="domain" description="4'-phosphopantetheinyl transferase" evidence="3">
    <location>
        <begin position="131"/>
        <end position="227"/>
    </location>
</feature>
<proteinExistence type="inferred from homology"/>
<organism evidence="4 5">
    <name type="scientific">Streptacidiphilus fuscans</name>
    <dbReference type="NCBI Taxonomy" id="2789292"/>
    <lineage>
        <taxon>Bacteria</taxon>
        <taxon>Bacillati</taxon>
        <taxon>Actinomycetota</taxon>
        <taxon>Actinomycetes</taxon>
        <taxon>Kitasatosporales</taxon>
        <taxon>Streptomycetaceae</taxon>
        <taxon>Streptacidiphilus</taxon>
    </lineage>
</organism>
<dbReference type="InterPro" id="IPR050559">
    <property type="entry name" value="P-Pant_transferase_sf"/>
</dbReference>
<dbReference type="InterPro" id="IPR008278">
    <property type="entry name" value="4-PPantetheinyl_Trfase_dom"/>
</dbReference>
<dbReference type="GO" id="GO:0005829">
    <property type="term" value="C:cytosol"/>
    <property type="evidence" value="ECO:0007669"/>
    <property type="project" value="TreeGrafter"/>
</dbReference>
<dbReference type="EMBL" id="JADPRT010000003">
    <property type="protein sequence ID" value="MBF9068432.1"/>
    <property type="molecule type" value="Genomic_DNA"/>
</dbReference>
<evidence type="ECO:0000259" key="3">
    <source>
        <dbReference type="Pfam" id="PF01648"/>
    </source>
</evidence>
<gene>
    <name evidence="4" type="ORF">I2501_10345</name>
</gene>
<dbReference type="InterPro" id="IPR037143">
    <property type="entry name" value="4-PPantetheinyl_Trfase_dom_sf"/>
</dbReference>
<keyword evidence="2 4" id="KW-0808">Transferase</keyword>
<evidence type="ECO:0000256" key="1">
    <source>
        <dbReference type="ARBA" id="ARBA00010990"/>
    </source>
</evidence>
<protein>
    <submittedName>
        <fullName evidence="4">4'-phosphopantetheinyl transferase superfamily protein</fullName>
    </submittedName>
</protein>
<keyword evidence="5" id="KW-1185">Reference proteome</keyword>
<evidence type="ECO:0000256" key="2">
    <source>
        <dbReference type="ARBA" id="ARBA00022679"/>
    </source>
</evidence>
<dbReference type="GO" id="GO:0000287">
    <property type="term" value="F:magnesium ion binding"/>
    <property type="evidence" value="ECO:0007669"/>
    <property type="project" value="InterPro"/>
</dbReference>
<evidence type="ECO:0000313" key="5">
    <source>
        <dbReference type="Proteomes" id="UP000657385"/>
    </source>
</evidence>
<comment type="similarity">
    <text evidence="1">Belongs to the P-Pant transferase superfamily. Gsp/Sfp/HetI/AcpT family.</text>
</comment>
<sequence>MTRLVVPAAVHLVTGPDGPWGAVRRDFARTGVGLVHGSTVQWQQQDGESLRGLLGRDFDRERRSGPGGAQFVATRLLVKHLVARLLGTLPGTVELGQALTGRLYVRGCDQIDLSLSHTGDVMLVGITSLGRIGVDVEPFDRPLSGSGVERQMSTAPELAEVADLPEPARNDRLVRRWTLKEAYTKALGLGLAYPFNGFGFDLDAELPRLLTADGSPVPGRSWHFRTLSVGPSHVGALALHDRTLANPADPGTPGHPTDVDLSTSLDPRALLAVRRALHTPTP</sequence>
<dbReference type="GO" id="GO:0008897">
    <property type="term" value="F:holo-[acyl-carrier-protein] synthase activity"/>
    <property type="evidence" value="ECO:0007669"/>
    <property type="project" value="InterPro"/>
</dbReference>
<dbReference type="Gene3D" id="3.90.470.20">
    <property type="entry name" value="4'-phosphopantetheinyl transferase domain"/>
    <property type="match status" value="2"/>
</dbReference>
<dbReference type="AlphaFoldDB" id="A0A931FB90"/>
<reference evidence="4" key="1">
    <citation type="submission" date="2020-11" db="EMBL/GenBank/DDBJ databases">
        <title>Isolation and identification of active actinomycetes.</title>
        <authorList>
            <person name="Yu B."/>
        </authorList>
    </citation>
    <scope>NUCLEOTIDE SEQUENCE</scope>
    <source>
        <strain evidence="4">NEAU-YB345</strain>
    </source>
</reference>
<dbReference type="RefSeq" id="WP_196193565.1">
    <property type="nucleotide sequence ID" value="NZ_JADPRT010000003.1"/>
</dbReference>
<evidence type="ECO:0000313" key="4">
    <source>
        <dbReference type="EMBL" id="MBF9068432.1"/>
    </source>
</evidence>
<comment type="caution">
    <text evidence="4">The sequence shown here is derived from an EMBL/GenBank/DDBJ whole genome shotgun (WGS) entry which is preliminary data.</text>
</comment>
<dbReference type="PANTHER" id="PTHR12215">
    <property type="entry name" value="PHOSPHOPANTETHEINE TRANSFERASE"/>
    <property type="match status" value="1"/>
</dbReference>
<dbReference type="Proteomes" id="UP000657385">
    <property type="component" value="Unassembled WGS sequence"/>
</dbReference>
<dbReference type="SUPFAM" id="SSF56214">
    <property type="entry name" value="4'-phosphopantetheinyl transferase"/>
    <property type="match status" value="2"/>
</dbReference>